<organism evidence="2 3">
    <name type="scientific">Roseobacter sinensis</name>
    <dbReference type="NCBI Taxonomy" id="2931391"/>
    <lineage>
        <taxon>Bacteria</taxon>
        <taxon>Pseudomonadati</taxon>
        <taxon>Pseudomonadota</taxon>
        <taxon>Alphaproteobacteria</taxon>
        <taxon>Rhodobacterales</taxon>
        <taxon>Roseobacteraceae</taxon>
        <taxon>Roseobacter</taxon>
    </lineage>
</organism>
<gene>
    <name evidence="2" type="ORF">MUB52_09970</name>
</gene>
<reference evidence="2 3" key="1">
    <citation type="submission" date="2022-04" db="EMBL/GenBank/DDBJ databases">
        <title>Roseobacter sp. WL0113 is a bacterium isolated from neritic sediment.</title>
        <authorList>
            <person name="Wang L."/>
            <person name="He W."/>
            <person name="Zhang D.-F."/>
        </authorList>
    </citation>
    <scope>NUCLEOTIDE SEQUENCE [LARGE SCALE GENOMIC DNA]</scope>
    <source>
        <strain evidence="2 3">WL0113</strain>
    </source>
</reference>
<dbReference type="GO" id="GO:0016787">
    <property type="term" value="F:hydrolase activity"/>
    <property type="evidence" value="ECO:0007669"/>
    <property type="project" value="UniProtKB-KW"/>
</dbReference>
<dbReference type="PANTHER" id="PTHR43689:SF8">
    <property type="entry name" value="ALPHA_BETA-HYDROLASES SUPERFAMILY PROTEIN"/>
    <property type="match status" value="1"/>
</dbReference>
<protein>
    <submittedName>
        <fullName evidence="2">Alpha/beta hydrolase</fullName>
    </submittedName>
</protein>
<name>A0ABT3BF48_9RHOB</name>
<evidence type="ECO:0000313" key="3">
    <source>
        <dbReference type="Proteomes" id="UP001208690"/>
    </source>
</evidence>
<dbReference type="Pfam" id="PF12697">
    <property type="entry name" value="Abhydrolase_6"/>
    <property type="match status" value="1"/>
</dbReference>
<keyword evidence="2" id="KW-0378">Hydrolase</keyword>
<dbReference type="Gene3D" id="3.40.50.1820">
    <property type="entry name" value="alpha/beta hydrolase"/>
    <property type="match status" value="1"/>
</dbReference>
<keyword evidence="3" id="KW-1185">Reference proteome</keyword>
<evidence type="ECO:0000313" key="2">
    <source>
        <dbReference type="EMBL" id="MCV3271754.1"/>
    </source>
</evidence>
<accession>A0ABT3BF48</accession>
<dbReference type="EMBL" id="JALIEB010000005">
    <property type="protein sequence ID" value="MCV3271754.1"/>
    <property type="molecule type" value="Genomic_DNA"/>
</dbReference>
<dbReference type="RefSeq" id="WP_263844072.1">
    <property type="nucleotide sequence ID" value="NZ_JALIEB010000005.1"/>
</dbReference>
<dbReference type="Proteomes" id="UP001208690">
    <property type="component" value="Unassembled WGS sequence"/>
</dbReference>
<dbReference type="InterPro" id="IPR000073">
    <property type="entry name" value="AB_hydrolase_1"/>
</dbReference>
<sequence length="273" mass="29212">MIDWSVTPETRLAVGGVSLEYACHGPPPGQGPTFVLLHEGLGSVALWRDVPAALAARTGLGVFAYSRHGYGRSDPARLPRPLDYMTREAKAVLGPLMDAAGLGDVILLGHSDGATIVGEYAGSVSDQRVRGLVLIAPHFFVEPKGIAAIRAAGTAFASGDLRARLAPYHDDVDGAFRGWHDAWTDPSFAEWNVADVIEYWRIPALVVQGTEDAYGSLAQVDEIAARAYSPVETLILEGCGHTPHLEQTEATLEAVQDFAARLLRLERAHVALA</sequence>
<comment type="caution">
    <text evidence="2">The sequence shown here is derived from an EMBL/GenBank/DDBJ whole genome shotgun (WGS) entry which is preliminary data.</text>
</comment>
<feature type="domain" description="AB hydrolase-1" evidence="1">
    <location>
        <begin position="34"/>
        <end position="253"/>
    </location>
</feature>
<dbReference type="SUPFAM" id="SSF53474">
    <property type="entry name" value="alpha/beta-Hydrolases"/>
    <property type="match status" value="1"/>
</dbReference>
<proteinExistence type="predicted"/>
<dbReference type="PANTHER" id="PTHR43689">
    <property type="entry name" value="HYDROLASE"/>
    <property type="match status" value="1"/>
</dbReference>
<dbReference type="InterPro" id="IPR029058">
    <property type="entry name" value="AB_hydrolase_fold"/>
</dbReference>
<evidence type="ECO:0000259" key="1">
    <source>
        <dbReference type="Pfam" id="PF12697"/>
    </source>
</evidence>